<reference evidence="3 4" key="1">
    <citation type="submission" date="2019-03" db="EMBL/GenBank/DDBJ databases">
        <title>Genomic Encyclopedia of Type Strains, Phase IV (KMG-IV): sequencing the most valuable type-strain genomes for metagenomic binning, comparative biology and taxonomic classification.</title>
        <authorList>
            <person name="Goeker M."/>
        </authorList>
    </citation>
    <scope>NUCLEOTIDE SEQUENCE [LARGE SCALE GENOMIC DNA]</scope>
    <source>
        <strain evidence="3 4">DSM 100451</strain>
    </source>
</reference>
<feature type="region of interest" description="Disordered" evidence="1">
    <location>
        <begin position="235"/>
        <end position="300"/>
    </location>
</feature>
<gene>
    <name evidence="3" type="ORF">EDD77_12820</name>
</gene>
<dbReference type="GeneID" id="97381716"/>
<evidence type="ECO:0000256" key="1">
    <source>
        <dbReference type="SAM" id="MobiDB-lite"/>
    </source>
</evidence>
<dbReference type="Proteomes" id="UP000295184">
    <property type="component" value="Unassembled WGS sequence"/>
</dbReference>
<evidence type="ECO:0000313" key="3">
    <source>
        <dbReference type="EMBL" id="TCL53698.1"/>
    </source>
</evidence>
<name>A0A4R1QJ89_9FIRM</name>
<evidence type="ECO:0008006" key="5">
    <source>
        <dbReference type="Google" id="ProtNLM"/>
    </source>
</evidence>
<dbReference type="AlphaFoldDB" id="A0A4R1QJ89"/>
<dbReference type="RefSeq" id="WP_058963872.1">
    <property type="nucleotide sequence ID" value="NZ_CABKVM010000015.1"/>
</dbReference>
<accession>A0A4R1QJ89</accession>
<dbReference type="OrthoDB" id="1861957at2"/>
<feature type="compositionally biased region" description="Low complexity" evidence="1">
    <location>
        <begin position="275"/>
        <end position="288"/>
    </location>
</feature>
<sequence length="300" mass="32862">MANSITKEEHERNKRRRFRQLLGAVLCLLILIGAFNVLALAVSGVASLFDDTDKKLEYESRLQTLVMFDPLPFASLDQMDDSTARLVKESAIWSALYTAQQSSTGLDNYERDPDTDALIMPAVDVDAAIAALYGPDYKIEHGSFDGVDMSYIYLEEQQGYLIPVTSQMGLYTPKVEQLKKQDGKLRVTVGYVPTPALSGDYSMTTPSEPTKYMDYIFEKNGRTWYLTALETSEMKPATSSSSTSQPAEDAVVPEFDPTSAIADNADSALLESTESQQADSTTDSAATDETGETGETAEEG</sequence>
<organism evidence="3 4">
    <name type="scientific">Allofournierella massiliensis</name>
    <dbReference type="NCBI Taxonomy" id="1650663"/>
    <lineage>
        <taxon>Bacteria</taxon>
        <taxon>Bacillati</taxon>
        <taxon>Bacillota</taxon>
        <taxon>Clostridia</taxon>
        <taxon>Eubacteriales</taxon>
        <taxon>Oscillospiraceae</taxon>
        <taxon>Allofournierella</taxon>
    </lineage>
</organism>
<keyword evidence="2" id="KW-0812">Transmembrane</keyword>
<keyword evidence="2" id="KW-1133">Transmembrane helix</keyword>
<comment type="caution">
    <text evidence="3">The sequence shown here is derived from an EMBL/GenBank/DDBJ whole genome shotgun (WGS) entry which is preliminary data.</text>
</comment>
<keyword evidence="2" id="KW-0472">Membrane</keyword>
<protein>
    <recommendedName>
        <fullName evidence="5">Ice-structuring protein</fullName>
    </recommendedName>
</protein>
<proteinExistence type="predicted"/>
<dbReference type="STRING" id="1650663.GCA_001486665_01430"/>
<evidence type="ECO:0000256" key="2">
    <source>
        <dbReference type="SAM" id="Phobius"/>
    </source>
</evidence>
<evidence type="ECO:0000313" key="4">
    <source>
        <dbReference type="Proteomes" id="UP000295184"/>
    </source>
</evidence>
<dbReference type="EMBL" id="SLUM01000028">
    <property type="protein sequence ID" value="TCL53698.1"/>
    <property type="molecule type" value="Genomic_DNA"/>
</dbReference>
<feature type="transmembrane region" description="Helical" evidence="2">
    <location>
        <begin position="21"/>
        <end position="49"/>
    </location>
</feature>
<feature type="compositionally biased region" description="Acidic residues" evidence="1">
    <location>
        <begin position="289"/>
        <end position="300"/>
    </location>
</feature>